<feature type="domain" description="WSC" evidence="3">
    <location>
        <begin position="326"/>
        <end position="417"/>
    </location>
</feature>
<keyword evidence="1" id="KW-0677">Repeat</keyword>
<dbReference type="Pfam" id="PF01822">
    <property type="entry name" value="WSC"/>
    <property type="match status" value="4"/>
</dbReference>
<evidence type="ECO:0000256" key="1">
    <source>
        <dbReference type="ARBA" id="ARBA00022737"/>
    </source>
</evidence>
<protein>
    <submittedName>
        <fullName evidence="4">WSC domain-containing protein</fullName>
    </submittedName>
</protein>
<dbReference type="InterPro" id="IPR002889">
    <property type="entry name" value="WSC_carb-bd"/>
</dbReference>
<feature type="signal peptide" evidence="2">
    <location>
        <begin position="1"/>
        <end position="17"/>
    </location>
</feature>
<gene>
    <name evidence="4" type="ORF">B0H66DRAFT_491475</name>
</gene>
<keyword evidence="5" id="KW-1185">Reference proteome</keyword>
<feature type="chain" id="PRO_5042217407" evidence="2">
    <location>
        <begin position="18"/>
        <end position="427"/>
    </location>
</feature>
<evidence type="ECO:0000313" key="5">
    <source>
        <dbReference type="Proteomes" id="UP001283341"/>
    </source>
</evidence>
<evidence type="ECO:0000256" key="2">
    <source>
        <dbReference type="SAM" id="SignalP"/>
    </source>
</evidence>
<organism evidence="4 5">
    <name type="scientific">Apodospora peruviana</name>
    <dbReference type="NCBI Taxonomy" id="516989"/>
    <lineage>
        <taxon>Eukaryota</taxon>
        <taxon>Fungi</taxon>
        <taxon>Dikarya</taxon>
        <taxon>Ascomycota</taxon>
        <taxon>Pezizomycotina</taxon>
        <taxon>Sordariomycetes</taxon>
        <taxon>Sordariomycetidae</taxon>
        <taxon>Sordariales</taxon>
        <taxon>Lasiosphaeriaceae</taxon>
        <taxon>Apodospora</taxon>
    </lineage>
</organism>
<accession>A0AAE0MAU2</accession>
<name>A0AAE0MAU2_9PEZI</name>
<evidence type="ECO:0000313" key="4">
    <source>
        <dbReference type="EMBL" id="KAK3324873.1"/>
    </source>
</evidence>
<dbReference type="PROSITE" id="PS51212">
    <property type="entry name" value="WSC"/>
    <property type="match status" value="4"/>
</dbReference>
<evidence type="ECO:0000259" key="3">
    <source>
        <dbReference type="PROSITE" id="PS51212"/>
    </source>
</evidence>
<dbReference type="InterPro" id="IPR051589">
    <property type="entry name" value="Sialate-O-sulfotransferase"/>
</dbReference>
<proteinExistence type="predicted"/>
<feature type="domain" description="WSC" evidence="3">
    <location>
        <begin position="17"/>
        <end position="106"/>
    </location>
</feature>
<reference evidence="4" key="2">
    <citation type="submission" date="2023-06" db="EMBL/GenBank/DDBJ databases">
        <authorList>
            <consortium name="Lawrence Berkeley National Laboratory"/>
            <person name="Haridas S."/>
            <person name="Hensen N."/>
            <person name="Bonometti L."/>
            <person name="Westerberg I."/>
            <person name="Brannstrom I.O."/>
            <person name="Guillou S."/>
            <person name="Cros-Aarteil S."/>
            <person name="Calhoun S."/>
            <person name="Kuo A."/>
            <person name="Mondo S."/>
            <person name="Pangilinan J."/>
            <person name="Riley R."/>
            <person name="Labutti K."/>
            <person name="Andreopoulos B."/>
            <person name="Lipzen A."/>
            <person name="Chen C."/>
            <person name="Yanf M."/>
            <person name="Daum C."/>
            <person name="Ng V."/>
            <person name="Clum A."/>
            <person name="Steindorff A."/>
            <person name="Ohm R."/>
            <person name="Martin F."/>
            <person name="Silar P."/>
            <person name="Natvig D."/>
            <person name="Lalanne C."/>
            <person name="Gautier V."/>
            <person name="Ament-Velasquez S.L."/>
            <person name="Kruys A."/>
            <person name="Hutchinson M.I."/>
            <person name="Powell A.J."/>
            <person name="Barry K."/>
            <person name="Miller A.N."/>
            <person name="Grigoriev I.V."/>
            <person name="Debuchy R."/>
            <person name="Gladieux P."/>
            <person name="Thoren M.H."/>
            <person name="Johannesson H."/>
        </authorList>
    </citation>
    <scope>NUCLEOTIDE SEQUENCE</scope>
    <source>
        <strain evidence="4">CBS 118394</strain>
    </source>
</reference>
<dbReference type="SMART" id="SM00321">
    <property type="entry name" value="WSC"/>
    <property type="match status" value="4"/>
</dbReference>
<feature type="domain" description="WSC" evidence="3">
    <location>
        <begin position="221"/>
        <end position="314"/>
    </location>
</feature>
<reference evidence="4" key="1">
    <citation type="journal article" date="2023" name="Mol. Phylogenet. Evol.">
        <title>Genome-scale phylogeny and comparative genomics of the fungal order Sordariales.</title>
        <authorList>
            <person name="Hensen N."/>
            <person name="Bonometti L."/>
            <person name="Westerberg I."/>
            <person name="Brannstrom I.O."/>
            <person name="Guillou S."/>
            <person name="Cros-Aarteil S."/>
            <person name="Calhoun S."/>
            <person name="Haridas S."/>
            <person name="Kuo A."/>
            <person name="Mondo S."/>
            <person name="Pangilinan J."/>
            <person name="Riley R."/>
            <person name="LaButti K."/>
            <person name="Andreopoulos B."/>
            <person name="Lipzen A."/>
            <person name="Chen C."/>
            <person name="Yan M."/>
            <person name="Daum C."/>
            <person name="Ng V."/>
            <person name="Clum A."/>
            <person name="Steindorff A."/>
            <person name="Ohm R.A."/>
            <person name="Martin F."/>
            <person name="Silar P."/>
            <person name="Natvig D.O."/>
            <person name="Lalanne C."/>
            <person name="Gautier V."/>
            <person name="Ament-Velasquez S.L."/>
            <person name="Kruys A."/>
            <person name="Hutchinson M.I."/>
            <person name="Powell A.J."/>
            <person name="Barry K."/>
            <person name="Miller A.N."/>
            <person name="Grigoriev I.V."/>
            <person name="Debuchy R."/>
            <person name="Gladieux P."/>
            <person name="Hiltunen Thoren M."/>
            <person name="Johannesson H."/>
        </authorList>
    </citation>
    <scope>NUCLEOTIDE SEQUENCE</scope>
    <source>
        <strain evidence="4">CBS 118394</strain>
    </source>
</reference>
<keyword evidence="2" id="KW-0732">Signal</keyword>
<dbReference type="PANTHER" id="PTHR45964:SF5">
    <property type="entry name" value="WSCD FAMILY MEMBER CG9164"/>
    <property type="match status" value="1"/>
</dbReference>
<dbReference type="Proteomes" id="UP001283341">
    <property type="component" value="Unassembled WGS sequence"/>
</dbReference>
<feature type="domain" description="WSC" evidence="3">
    <location>
        <begin position="118"/>
        <end position="207"/>
    </location>
</feature>
<dbReference type="PROSITE" id="PS51257">
    <property type="entry name" value="PROKAR_LIPOPROTEIN"/>
    <property type="match status" value="1"/>
</dbReference>
<dbReference type="EMBL" id="JAUEDM010000002">
    <property type="protein sequence ID" value="KAK3324873.1"/>
    <property type="molecule type" value="Genomic_DNA"/>
</dbReference>
<sequence>MKSQIATVALLASGAHAFTAVSCWSKGSQFDTLDGDAFWSSSLTVEKCSTLCTDYIYFGVSAGKECYCGDDLANSAVDESLCTTKCAGNSAEYCGSSSTLNIYKNKDTGASLVPSAGGFSHQSCWTNPSASRALTYTGFTSARMTVEKCAGFCGDFEYFGVGNGRECYCGDSLSTSSESATECSSPCEGDKTQLCGGVGKINFSTAPAAPTYTPPFPAVRGFEWDNCWEEITTAGRLLNGATTAADDMTLEKCADFCHAWPYFGVEYGRECYCGLVPAPSGKVAASIEECHFSCPGDTAEKCGAGMRVSVYHTTTTGPTDRDDVAGSTRHGCMTEGGDGRALQAKAFATDGMTLEVCEATCAGYTYWGVEYGRECYCGNDFNPTSQKVNDSECDMMCMGDSTQLCGAGNRLMAYKRERVVVPNSPLV</sequence>
<dbReference type="AlphaFoldDB" id="A0AAE0MAU2"/>
<dbReference type="PANTHER" id="PTHR45964">
    <property type="entry name" value="WSCD FAMILY MEMBER CG9164"/>
    <property type="match status" value="1"/>
</dbReference>
<comment type="caution">
    <text evidence="4">The sequence shown here is derived from an EMBL/GenBank/DDBJ whole genome shotgun (WGS) entry which is preliminary data.</text>
</comment>